<evidence type="ECO:0000313" key="2">
    <source>
        <dbReference type="Proteomes" id="UP000029228"/>
    </source>
</evidence>
<keyword evidence="2" id="KW-1185">Reference proteome</keyword>
<evidence type="ECO:0000313" key="1">
    <source>
        <dbReference type="EMBL" id="GAL23002.1"/>
    </source>
</evidence>
<reference evidence="1 2" key="2">
    <citation type="submission" date="2014-09" db="EMBL/GenBank/DDBJ databases">
        <authorList>
            <consortium name="NBRP consortium"/>
            <person name="Sawabe T."/>
            <person name="Meirelles P."/>
            <person name="Nakanishi M."/>
            <person name="Sayaka M."/>
            <person name="Hattori M."/>
            <person name="Ohkuma M."/>
        </authorList>
    </citation>
    <scope>NUCLEOTIDE SEQUENCE [LARGE SCALE GENOMIC DNA]</scope>
    <source>
        <strain evidence="2">JCM19235</strain>
    </source>
</reference>
<dbReference type="EMBL" id="BBMR01000017">
    <property type="protein sequence ID" value="GAL23002.1"/>
    <property type="molecule type" value="Genomic_DNA"/>
</dbReference>
<name>A0A090SUL9_9VIBR</name>
<gene>
    <name evidence="1" type="ORF">JCM19235_1303</name>
</gene>
<reference evidence="1 2" key="1">
    <citation type="submission" date="2014-09" db="EMBL/GenBank/DDBJ databases">
        <title>Vibrio maritimus JCM 19235. (C45) whole genome shotgun sequence.</title>
        <authorList>
            <person name="Sawabe T."/>
            <person name="Meirelles P."/>
            <person name="Nakanishi M."/>
            <person name="Sayaka M."/>
            <person name="Hattori M."/>
            <person name="Ohkuma M."/>
        </authorList>
    </citation>
    <scope>NUCLEOTIDE SEQUENCE [LARGE SCALE GENOMIC DNA]</scope>
    <source>
        <strain evidence="2">JCM19235</strain>
    </source>
</reference>
<dbReference type="AlphaFoldDB" id="A0A090SUL9"/>
<dbReference type="STRING" id="990268.JCM19235_1303"/>
<accession>A0A090SUL9</accession>
<dbReference type="Proteomes" id="UP000029228">
    <property type="component" value="Unassembled WGS sequence"/>
</dbReference>
<comment type="caution">
    <text evidence="1">The sequence shown here is derived from an EMBL/GenBank/DDBJ whole genome shotgun (WGS) entry which is preliminary data.</text>
</comment>
<sequence>MTGSLIFQDELDRKAYTAIEELMDHVESGALSPSSARLSLSLIQTAMSGLVSDDKEYLAMLTSADEVLEAMPTPTLRVDHVYKRDGAEPYLLRLTDCHLVAYKGTKKHSERHYELPSQAFKHLLALHRQLIKLGYTNK</sequence>
<proteinExistence type="predicted"/>
<organism evidence="1 2">
    <name type="scientific">Vibrio maritimus</name>
    <dbReference type="NCBI Taxonomy" id="990268"/>
    <lineage>
        <taxon>Bacteria</taxon>
        <taxon>Pseudomonadati</taxon>
        <taxon>Pseudomonadota</taxon>
        <taxon>Gammaproteobacteria</taxon>
        <taxon>Vibrionales</taxon>
        <taxon>Vibrionaceae</taxon>
        <taxon>Vibrio</taxon>
    </lineage>
</organism>
<protein>
    <submittedName>
        <fullName evidence="1">Uncharacterized protein</fullName>
    </submittedName>
</protein>